<proteinExistence type="predicted"/>
<organism evidence="1 2">
    <name type="scientific">Caerostris extrusa</name>
    <name type="common">Bark spider</name>
    <name type="synonym">Caerostris bankana</name>
    <dbReference type="NCBI Taxonomy" id="172846"/>
    <lineage>
        <taxon>Eukaryota</taxon>
        <taxon>Metazoa</taxon>
        <taxon>Ecdysozoa</taxon>
        <taxon>Arthropoda</taxon>
        <taxon>Chelicerata</taxon>
        <taxon>Arachnida</taxon>
        <taxon>Araneae</taxon>
        <taxon>Araneomorphae</taxon>
        <taxon>Entelegynae</taxon>
        <taxon>Araneoidea</taxon>
        <taxon>Araneidae</taxon>
        <taxon>Caerostris</taxon>
    </lineage>
</organism>
<accession>A0AAV4QTG7</accession>
<keyword evidence="2" id="KW-1185">Reference proteome</keyword>
<dbReference type="Proteomes" id="UP001054945">
    <property type="component" value="Unassembled WGS sequence"/>
</dbReference>
<reference evidence="1 2" key="1">
    <citation type="submission" date="2021-06" db="EMBL/GenBank/DDBJ databases">
        <title>Caerostris extrusa draft genome.</title>
        <authorList>
            <person name="Kono N."/>
            <person name="Arakawa K."/>
        </authorList>
    </citation>
    <scope>NUCLEOTIDE SEQUENCE [LARGE SCALE GENOMIC DNA]</scope>
</reference>
<comment type="caution">
    <text evidence="1">The sequence shown here is derived from an EMBL/GenBank/DDBJ whole genome shotgun (WGS) entry which is preliminary data.</text>
</comment>
<protein>
    <submittedName>
        <fullName evidence="1">Uncharacterized protein</fullName>
    </submittedName>
</protein>
<dbReference type="AlphaFoldDB" id="A0AAV4QTG7"/>
<sequence length="176" mass="20563">MQQQQEAVSKDKTRRIPEGRLPTLKIYLDLQEVPNEVHQLSWEERKEKKKSTTRNLYKEDATWLSSRSRPKVVLGEVKRQQILLPLGGYFWWASPEQQLDSLRIIGWKKTLYHLSTCGRLSSSVRGFIVFTKRQNTEDVVKACIFCVLLAHAYCAEPRHSRPYSSKIIQSFIKKLS</sequence>
<name>A0AAV4QTG7_CAEEX</name>
<evidence type="ECO:0000313" key="2">
    <source>
        <dbReference type="Proteomes" id="UP001054945"/>
    </source>
</evidence>
<dbReference type="EMBL" id="BPLR01006582">
    <property type="protein sequence ID" value="GIY10953.1"/>
    <property type="molecule type" value="Genomic_DNA"/>
</dbReference>
<gene>
    <name evidence="1" type="ORF">CEXT_94601</name>
</gene>
<evidence type="ECO:0000313" key="1">
    <source>
        <dbReference type="EMBL" id="GIY10953.1"/>
    </source>
</evidence>